<proteinExistence type="predicted"/>
<gene>
    <name evidence="1" type="primary">Tcr-alpha</name>
    <name evidence="2" type="ORF">hCG_2039780</name>
</gene>
<sequence>EHRLSETCIWNWHPTSGQS</sequence>
<name>A0N4Z9_HUMAN</name>
<dbReference type="EMBL" id="M94081">
    <property type="protein sequence ID" value="AAB86786.1"/>
    <property type="molecule type" value="Genomic_DNA"/>
</dbReference>
<dbReference type="AlphaFoldDB" id="A0N4Z9"/>
<dbReference type="EMBL" id="CH471078">
    <property type="protein sequence ID" value="EAW66262.1"/>
    <property type="molecule type" value="Genomic_DNA"/>
</dbReference>
<organism evidence="1">
    <name type="scientific">Homo sapiens</name>
    <name type="common">Human</name>
    <dbReference type="NCBI Taxonomy" id="9606"/>
    <lineage>
        <taxon>Eukaryota</taxon>
        <taxon>Metazoa</taxon>
        <taxon>Chordata</taxon>
        <taxon>Craniata</taxon>
        <taxon>Vertebrata</taxon>
        <taxon>Euteleostomi</taxon>
        <taxon>Mammalia</taxon>
        <taxon>Eutheria</taxon>
        <taxon>Euarchontoglires</taxon>
        <taxon>Primates</taxon>
        <taxon>Haplorrhini</taxon>
        <taxon>Catarrhini</taxon>
        <taxon>Hominidae</taxon>
        <taxon>Homo</taxon>
    </lineage>
</organism>
<reference evidence="2" key="3">
    <citation type="submission" date="2005-09" db="EMBL/GenBank/DDBJ databases">
        <authorList>
            <person name="Mural R.J."/>
            <person name="Istrail S."/>
            <person name="Sutton G."/>
            <person name="Florea L."/>
            <person name="Halpern A.L."/>
            <person name="Mobarry C.M."/>
            <person name="Lippert R."/>
            <person name="Walenz B."/>
            <person name="Shatkay H."/>
            <person name="Dew I."/>
            <person name="Miller J.R."/>
            <person name="Flanigan M.J."/>
            <person name="Edwards N.J."/>
            <person name="Bolanos R."/>
            <person name="Fasulo D."/>
            <person name="Halldorsson B.V."/>
            <person name="Hannenhalli S."/>
            <person name="Turner R."/>
            <person name="Yooseph S."/>
            <person name="Lu F."/>
            <person name="Nusskern D.R."/>
            <person name="Shue B.C."/>
            <person name="Zheng X.H."/>
            <person name="Zhong F."/>
            <person name="Delcher A.L."/>
            <person name="Huson D.H."/>
            <person name="Kravitz S.A."/>
            <person name="Mouchard L."/>
            <person name="Reinert K."/>
            <person name="Remington K.A."/>
            <person name="Clark A.G."/>
            <person name="Waterman M.S."/>
            <person name="Eichler E.E."/>
            <person name="Adams M.D."/>
            <person name="Hunkapiller M.W."/>
            <person name="Myers E.W."/>
            <person name="Venter J.C."/>
        </authorList>
    </citation>
    <scope>NUCLEOTIDE SEQUENCE</scope>
</reference>
<feature type="non-terminal residue" evidence="1">
    <location>
        <position position="19"/>
    </location>
</feature>
<protein>
    <submittedName>
        <fullName evidence="2">HCG2039780</fullName>
    </submittedName>
    <submittedName>
        <fullName evidence="1">Possible J 8 gene</fullName>
    </submittedName>
</protein>
<reference evidence="1" key="1">
    <citation type="journal article" date="1994" name="Genomics">
        <title>The human T-cell receptor TCRAC/TCRDC (C alpha/C delta) region: organization, sequence, and evolution of 97.6 kb of DNA.</title>
        <authorList>
            <person name="Koop B.F."/>
            <person name="Rowen L."/>
            <person name="Wang K."/>
            <person name="Kuo C.L."/>
            <person name="Seto D."/>
            <person name="Lenstra J.A."/>
            <person name="Howard S."/>
            <person name="Shan W."/>
            <person name="Deshpande P."/>
            <person name="Hood L."/>
        </authorList>
    </citation>
    <scope>NUCLEOTIDE SEQUENCE</scope>
</reference>
<evidence type="ECO:0000313" key="2">
    <source>
        <dbReference type="EMBL" id="EAW66262.1"/>
    </source>
</evidence>
<feature type="non-terminal residue" evidence="1">
    <location>
        <position position="1"/>
    </location>
</feature>
<reference evidence="2" key="2">
    <citation type="journal article" date="2001" name="Science">
        <title>The sequence of the human genome.</title>
        <authorList>
            <person name="Venter J.C."/>
            <person name="Adams M.D."/>
            <person name="Myers E.W."/>
            <person name="Li P.W."/>
            <person name="Mural R.J."/>
            <person name="Sutton G.G."/>
            <person name="Smith H.O."/>
            <person name="Yandell M."/>
            <person name="Evans C.A."/>
            <person name="Holt R.A."/>
            <person name="Gocayne J.D."/>
            <person name="Amanatides P."/>
            <person name="Ballew R.M."/>
            <person name="Huson D.H."/>
            <person name="Wortman J.R."/>
            <person name="Zhang Q."/>
            <person name="Kodira C.D."/>
            <person name="Zheng X.H."/>
            <person name="Chen L."/>
            <person name="Skupski M."/>
            <person name="Subramanian G."/>
            <person name="Thomas P.D."/>
            <person name="Zhang J."/>
            <person name="Gabor Miklos G.L."/>
            <person name="Nelson C."/>
            <person name="Broder S."/>
            <person name="Clark A.G."/>
            <person name="Nadeau J."/>
            <person name="McKusick V.A."/>
            <person name="Zinder N."/>
            <person name="Levine A.J."/>
            <person name="Roberts R.J."/>
            <person name="Simon M."/>
            <person name="Slayman C."/>
            <person name="Hunkapiller M."/>
            <person name="Bolanos R."/>
            <person name="Delcher A."/>
            <person name="Dew I."/>
            <person name="Fasulo D."/>
            <person name="Flanigan M."/>
            <person name="Florea L."/>
            <person name="Halpern A."/>
            <person name="Hannenhalli S."/>
            <person name="Kravitz S."/>
            <person name="Levy S."/>
            <person name="Mobarry C."/>
            <person name="Reinert K."/>
            <person name="Remington K."/>
            <person name="Abu-Threideh J."/>
            <person name="Beasley E."/>
            <person name="Biddick K."/>
            <person name="Bonazzi V."/>
            <person name="Brandon R."/>
            <person name="Cargill M."/>
            <person name="Chandramouliswaran I."/>
            <person name="Charlab R."/>
            <person name="Chaturvedi K."/>
            <person name="Deng Z."/>
            <person name="Di Francesco V."/>
            <person name="Dunn P."/>
            <person name="Eilbeck K."/>
            <person name="Evangelista C."/>
            <person name="Gabrielian A.E."/>
            <person name="Gan W."/>
            <person name="Ge W."/>
            <person name="Gong F."/>
            <person name="Gu Z."/>
            <person name="Guan P."/>
            <person name="Heiman T.J."/>
            <person name="Higgins M.E."/>
            <person name="Ji R.R."/>
            <person name="Ke Z."/>
            <person name="Ketchum K.A."/>
            <person name="Lai Z."/>
            <person name="Lei Y."/>
            <person name="Li Z."/>
            <person name="Li J."/>
            <person name="Liang Y."/>
            <person name="Lin X."/>
            <person name="Lu F."/>
            <person name="Merkulov G.V."/>
            <person name="Milshina N."/>
            <person name="Moore H.M."/>
            <person name="Naik A.K."/>
            <person name="Narayan V.A."/>
            <person name="Neelam B."/>
            <person name="Nusskern D."/>
            <person name="Rusch D.B."/>
            <person name="Salzberg S."/>
            <person name="Shao W."/>
            <person name="Shue B."/>
            <person name="Sun J."/>
            <person name="Wang Z."/>
            <person name="Wang A."/>
            <person name="Wang X."/>
            <person name="Wang J."/>
            <person name="Wei M."/>
            <person name="Wides R."/>
            <person name="Xiao C."/>
            <person name="Yan C."/>
            <person name="Yao A."/>
            <person name="Ye J."/>
            <person name="Zhan M."/>
            <person name="Zhang W."/>
            <person name="Zhang H."/>
            <person name="Zhao Q."/>
            <person name="Zheng L."/>
            <person name="Zhong F."/>
            <person name="Zhong W."/>
            <person name="Zhu S."/>
            <person name="Zhao S."/>
            <person name="Gilbert D."/>
            <person name="Baumhueter S."/>
            <person name="Spier G."/>
            <person name="Carter C."/>
            <person name="Cravchik A."/>
            <person name="Woodage T."/>
            <person name="Ali F."/>
            <person name="An H."/>
            <person name="Awe A."/>
            <person name="Baldwin D."/>
            <person name="Baden H."/>
            <person name="Barnstead M."/>
            <person name="Barrow I."/>
            <person name="Beeson K."/>
            <person name="Busam D."/>
            <person name="Carver A."/>
            <person name="Center A."/>
            <person name="Cheng M.L."/>
            <person name="Curry L."/>
            <person name="Danaher S."/>
            <person name="Davenport L."/>
            <person name="Desilets R."/>
            <person name="Dietz S."/>
            <person name="Dodson K."/>
            <person name="Doup L."/>
            <person name="Ferriera S."/>
            <person name="Garg N."/>
            <person name="Gluecksmann A."/>
            <person name="Hart B."/>
            <person name="Haynes J."/>
            <person name="Haynes C."/>
            <person name="Heiner C."/>
            <person name="Hladun S."/>
            <person name="Hostin D."/>
            <person name="Houck J."/>
            <person name="Howland T."/>
            <person name="Ibegwam C."/>
            <person name="Johnson J."/>
            <person name="Kalush F."/>
            <person name="Kline L."/>
            <person name="Koduru S."/>
            <person name="Love A."/>
            <person name="Mann F."/>
            <person name="May D."/>
            <person name="McCawley S."/>
            <person name="McIntosh T."/>
            <person name="McMullen I."/>
            <person name="Moy M."/>
            <person name="Moy L."/>
            <person name="Murphy B."/>
            <person name="Nelson K."/>
            <person name="Pfannkoch C."/>
            <person name="Pratts E."/>
            <person name="Puri V."/>
            <person name="Qureshi H."/>
            <person name="Reardon M."/>
            <person name="Rodriguez R."/>
            <person name="Rogers Y.H."/>
            <person name="Romblad D."/>
            <person name="Ruhfel B."/>
            <person name="Scott R."/>
            <person name="Sitter C."/>
            <person name="Smallwood M."/>
            <person name="Stewart E."/>
            <person name="Strong R."/>
            <person name="Suh E."/>
            <person name="Thomas R."/>
            <person name="Tint N.N."/>
            <person name="Tse S."/>
            <person name="Vech C."/>
            <person name="Wang G."/>
            <person name="Wetter J."/>
            <person name="Williams S."/>
            <person name="Williams M."/>
            <person name="Windsor S."/>
            <person name="Winn-Deen E."/>
            <person name="Wolfe K."/>
            <person name="Zaveri J."/>
            <person name="Zaveri K."/>
            <person name="Abril J.F."/>
            <person name="Guigo R."/>
            <person name="Campbell M.J."/>
            <person name="Sjolander K.V."/>
            <person name="Karlak B."/>
            <person name="Kejariwal A."/>
            <person name="Mi H."/>
            <person name="Lazareva B."/>
            <person name="Hatton T."/>
            <person name="Narechania A."/>
            <person name="Diemer K."/>
            <person name="Muruganujan A."/>
            <person name="Guo N."/>
            <person name="Sato S."/>
            <person name="Bafna V."/>
            <person name="Istrail S."/>
            <person name="Lippert R."/>
            <person name="Schwartz R."/>
            <person name="Walenz B."/>
            <person name="Yooseph S."/>
            <person name="Allen D."/>
            <person name="Basu A."/>
            <person name="Baxendale J."/>
            <person name="Blick L."/>
            <person name="Caminha M."/>
            <person name="Carnes-Stine J."/>
            <person name="Caulk P."/>
            <person name="Chiang Y.H."/>
            <person name="Coyne M."/>
            <person name="Dahlke C."/>
            <person name="Mays A."/>
            <person name="Dombroski M."/>
            <person name="Donnelly M."/>
            <person name="Ely D."/>
            <person name="Esparham S."/>
            <person name="Fosler C."/>
            <person name="Gire H."/>
            <person name="Glanowski S."/>
            <person name="Glasser K."/>
            <person name="Glodek A."/>
            <person name="Gorokhov M."/>
            <person name="Graham K."/>
            <person name="Gropman B."/>
            <person name="Harris M."/>
            <person name="Heil J."/>
            <person name="Henderson S."/>
            <person name="Hoover J."/>
            <person name="Jennings D."/>
            <person name="Jordan C."/>
            <person name="Jordan J."/>
            <person name="Kasha J."/>
            <person name="Kagan L."/>
            <person name="Kraft C."/>
            <person name="Levitsky A."/>
            <person name="Lewis M."/>
            <person name="Liu X."/>
            <person name="Lopez J."/>
            <person name="Ma D."/>
            <person name="Majoros W."/>
            <person name="McDaniel J."/>
            <person name="Murphy S."/>
            <person name="Newman M."/>
            <person name="Nguyen T."/>
            <person name="Nguyen N."/>
            <person name="Nodell M."/>
            <person name="Pan S."/>
            <person name="Peck J."/>
            <person name="Peterson M."/>
            <person name="Rowe W."/>
            <person name="Sanders R."/>
            <person name="Scott J."/>
            <person name="Simpson M."/>
            <person name="Smith T."/>
            <person name="Sprague A."/>
            <person name="Stockwell T."/>
            <person name="Turner R."/>
            <person name="Venter E."/>
            <person name="Wang M."/>
            <person name="Wen M."/>
            <person name="Wu D."/>
            <person name="Wu M."/>
            <person name="Xia A."/>
            <person name="Zandieh A."/>
            <person name="Zhu X."/>
        </authorList>
    </citation>
    <scope>NUCLEOTIDE SEQUENCE</scope>
</reference>
<evidence type="ECO:0000313" key="1">
    <source>
        <dbReference type="EMBL" id="AAB86786.1"/>
    </source>
</evidence>
<accession>A0N4Z9</accession>